<keyword evidence="2" id="KW-1185">Reference proteome</keyword>
<dbReference type="EMBL" id="JAUSUG010000001">
    <property type="protein sequence ID" value="MDQ0253121.1"/>
    <property type="molecule type" value="Genomic_DNA"/>
</dbReference>
<dbReference type="Proteomes" id="UP001230005">
    <property type="component" value="Unassembled WGS sequence"/>
</dbReference>
<comment type="caution">
    <text evidence="1">The sequence shown here is derived from an EMBL/GenBank/DDBJ whole genome shotgun (WGS) entry which is preliminary data.</text>
</comment>
<evidence type="ECO:0008006" key="3">
    <source>
        <dbReference type="Google" id="ProtNLM"/>
    </source>
</evidence>
<organism evidence="1 2">
    <name type="scientific">Evansella vedderi</name>
    <dbReference type="NCBI Taxonomy" id="38282"/>
    <lineage>
        <taxon>Bacteria</taxon>
        <taxon>Bacillati</taxon>
        <taxon>Bacillota</taxon>
        <taxon>Bacilli</taxon>
        <taxon>Bacillales</taxon>
        <taxon>Bacillaceae</taxon>
        <taxon>Evansella</taxon>
    </lineage>
</organism>
<reference evidence="1 2" key="1">
    <citation type="submission" date="2023-07" db="EMBL/GenBank/DDBJ databases">
        <title>Genomic Encyclopedia of Type Strains, Phase IV (KMG-IV): sequencing the most valuable type-strain genomes for metagenomic binning, comparative biology and taxonomic classification.</title>
        <authorList>
            <person name="Goeker M."/>
        </authorList>
    </citation>
    <scope>NUCLEOTIDE SEQUENCE [LARGE SCALE GENOMIC DNA]</scope>
    <source>
        <strain evidence="1 2">DSM 9768</strain>
    </source>
</reference>
<dbReference type="RefSeq" id="WP_307321321.1">
    <property type="nucleotide sequence ID" value="NZ_JAUSUG010000001.1"/>
</dbReference>
<accession>A0ABT9ZQV9</accession>
<evidence type="ECO:0000313" key="1">
    <source>
        <dbReference type="EMBL" id="MDQ0253121.1"/>
    </source>
</evidence>
<protein>
    <recommendedName>
        <fullName evidence="3">Transcriptional regulator</fullName>
    </recommendedName>
</protein>
<dbReference type="InterPro" id="IPR043128">
    <property type="entry name" value="Rev_trsase/Diguanyl_cyclase"/>
</dbReference>
<sequence>MKVKIGVVGPQDSVDRIVGVANSFSEYKDLEIVSFPYAHTKEAVTIVKENRDQVDQWFFSGQAPYFYAKSKGLTEEVEISYPPLYGSSLLGSLLEMTLKEEQSFREISLDTITAEEVAFISKAHDLEAFSFQTYSYTEYRESDKIVRFHQELNESGQCEVALTCLKEVYERLQDLGIPCYRIIPSQLAIKLVLRYMKERGESSKYRQSQIAIVGIEVIHSENSEEGQYYSYELKRDILDLKHMLLDEAEDLQGSFVQIGDGLYFIYTTRGEIESDLNDKTIFSQLSMIRTKSKIKVRIGIGYGITAVDAEQNVRLALQYARKEKDTVLVSVNEKREVQQFSEKEVGTSIEFKTRNWGEEWEKKFKDANISQSIVNKLHALSFHYKKDVVTVKDVAKWLKGTERNARRILGEMERLGLAKVSGMEQSGYAGRPSKVYQFLF</sequence>
<gene>
    <name evidence="1" type="ORF">J2S74_000493</name>
</gene>
<proteinExistence type="predicted"/>
<evidence type="ECO:0000313" key="2">
    <source>
        <dbReference type="Proteomes" id="UP001230005"/>
    </source>
</evidence>
<dbReference type="Gene3D" id="3.30.70.270">
    <property type="match status" value="1"/>
</dbReference>
<name>A0ABT9ZQV9_9BACI</name>